<sequence>MYGGVASQRQLRGAQAARQGGQHAQGTPPDRAAQRGAEDAPPGPTVGNDGDRYDENLVSAAQRFKSRRRAGSGESPWSSIIPPYKRRYQRNLCTCFTFASCAFCLVGVATLALHVFLLLSPLINAVTPASTAKRAVPASPTMLPTTPLFSPPQTTLATTTSSTLFTTTEELKTTQSECMKHSPDVPGSNNLSGVLHWARLDRLKAPAGGPQPVYCIYNVSRFRRPGGYGFLPLDIPLSLCPGVVYWSWKLSGGKLTSRAKEFDERYGLAEMQNVARDQRVDVAVILTLGGYPEDSMDFHQLERDVALRQRLIQDVHTAYQRYSLAGINLHWVRNDEGCEDAFGGYAPRLTEFVRRLRWLVALNAPSNPFIVSAMVDPEDIFQMEFFRSLRNDLNLTFFRTHHLAPLWSFEEYCKNSASALHAQLDTIKPFFPPPPRPSRVPATNTGQYKGLCISLSLALHARLGYRLDVPAPPRPTSATPGYIALFEVCDTKLVFENWRIPVPGCVVKRSRGLLLNVTYAVEGAKILSDKMSMLGKPDKMCVLLYDVDFDNYLRPCAGTGQRWGRLIMVPQTSRNTVYYGYYNTLYMALTEP</sequence>
<keyword evidence="2" id="KW-0812">Transmembrane</keyword>
<evidence type="ECO:0000313" key="4">
    <source>
        <dbReference type="Proteomes" id="UP001321473"/>
    </source>
</evidence>
<dbReference type="InterPro" id="IPR017853">
    <property type="entry name" value="GH"/>
</dbReference>
<comment type="caution">
    <text evidence="3">The sequence shown here is derived from an EMBL/GenBank/DDBJ whole genome shotgun (WGS) entry which is preliminary data.</text>
</comment>
<evidence type="ECO:0000256" key="1">
    <source>
        <dbReference type="SAM" id="MobiDB-lite"/>
    </source>
</evidence>
<evidence type="ECO:0000313" key="3">
    <source>
        <dbReference type="EMBL" id="KAK8778104.1"/>
    </source>
</evidence>
<dbReference type="Proteomes" id="UP001321473">
    <property type="component" value="Unassembled WGS sequence"/>
</dbReference>
<accession>A0AAQ4ETI8</accession>
<evidence type="ECO:0000256" key="2">
    <source>
        <dbReference type="SAM" id="Phobius"/>
    </source>
</evidence>
<feature type="region of interest" description="Disordered" evidence="1">
    <location>
        <begin position="1"/>
        <end position="54"/>
    </location>
</feature>
<gene>
    <name evidence="3" type="ORF">V5799_020554</name>
</gene>
<proteinExistence type="predicted"/>
<name>A0AAQ4ETI8_AMBAM</name>
<feature type="compositionally biased region" description="Low complexity" evidence="1">
    <location>
        <begin position="8"/>
        <end position="26"/>
    </location>
</feature>
<reference evidence="3 4" key="1">
    <citation type="journal article" date="2023" name="Arcadia Sci">
        <title>De novo assembly of a long-read Amblyomma americanum tick genome.</title>
        <authorList>
            <person name="Chou S."/>
            <person name="Poskanzer K.E."/>
            <person name="Rollins M."/>
            <person name="Thuy-Boun P.S."/>
        </authorList>
    </citation>
    <scope>NUCLEOTIDE SEQUENCE [LARGE SCALE GENOMIC DNA]</scope>
    <source>
        <strain evidence="3">F_SG_1</strain>
        <tissue evidence="3">Salivary glands</tissue>
    </source>
</reference>
<organism evidence="3 4">
    <name type="scientific">Amblyomma americanum</name>
    <name type="common">Lone star tick</name>
    <dbReference type="NCBI Taxonomy" id="6943"/>
    <lineage>
        <taxon>Eukaryota</taxon>
        <taxon>Metazoa</taxon>
        <taxon>Ecdysozoa</taxon>
        <taxon>Arthropoda</taxon>
        <taxon>Chelicerata</taxon>
        <taxon>Arachnida</taxon>
        <taxon>Acari</taxon>
        <taxon>Parasitiformes</taxon>
        <taxon>Ixodida</taxon>
        <taxon>Ixodoidea</taxon>
        <taxon>Ixodidae</taxon>
        <taxon>Amblyomminae</taxon>
        <taxon>Amblyomma</taxon>
    </lineage>
</organism>
<feature type="transmembrane region" description="Helical" evidence="2">
    <location>
        <begin position="95"/>
        <end position="119"/>
    </location>
</feature>
<protein>
    <submittedName>
        <fullName evidence="3">Uncharacterized protein</fullName>
    </submittedName>
</protein>
<dbReference type="Gene3D" id="3.20.20.80">
    <property type="entry name" value="Glycosidases"/>
    <property type="match status" value="1"/>
</dbReference>
<keyword evidence="4" id="KW-1185">Reference proteome</keyword>
<keyword evidence="2" id="KW-1133">Transmembrane helix</keyword>
<dbReference type="AlphaFoldDB" id="A0AAQ4ETI8"/>
<dbReference type="SUPFAM" id="SSF51445">
    <property type="entry name" value="(Trans)glycosidases"/>
    <property type="match status" value="1"/>
</dbReference>
<dbReference type="EMBL" id="JARKHS020011107">
    <property type="protein sequence ID" value="KAK8778104.1"/>
    <property type="molecule type" value="Genomic_DNA"/>
</dbReference>
<keyword evidence="2" id="KW-0472">Membrane</keyword>